<dbReference type="SFLD" id="SFLDG00002">
    <property type="entry name" value="C1.7:_P-type_atpase_like"/>
    <property type="match status" value="1"/>
</dbReference>
<feature type="domain" description="P-type ATPase A" evidence="10">
    <location>
        <begin position="143"/>
        <end position="242"/>
    </location>
</feature>
<dbReference type="InterPro" id="IPR018303">
    <property type="entry name" value="ATPase_P-typ_P_site"/>
</dbReference>
<feature type="region of interest" description="Disordered" evidence="9">
    <location>
        <begin position="1"/>
        <end position="26"/>
    </location>
</feature>
<dbReference type="InterPro" id="IPR023214">
    <property type="entry name" value="HAD_sf"/>
</dbReference>
<keyword evidence="8" id="KW-1003">Cell membrane</keyword>
<dbReference type="SFLD" id="SFLDS00003">
    <property type="entry name" value="Haloacid_Dehalogenase"/>
    <property type="match status" value="1"/>
</dbReference>
<evidence type="ECO:0000313" key="12">
    <source>
        <dbReference type="Proteomes" id="UP001500051"/>
    </source>
</evidence>
<dbReference type="CDD" id="cd02079">
    <property type="entry name" value="P-type_ATPase_HM"/>
    <property type="match status" value="1"/>
</dbReference>
<sequence>MSDACGCGDDEPRSGDATEAGEDREPERLWEVSELRFAALSGLFLLGALIVGWAAPSRTTEVLLLEVVALLLGAWTFVPSTLRRLVKGRIGVGTLMTIAAVGAVALGQVGEAAALAFLYSISEGLEEYSIARTRRGLRALLNLVPAQATVSRDGVEKVVGPAELQVGDTLLVKPGERLATDGTIATGRTALDVSAITGESVPVEAGPGDAVYAGSINGSGALSVTVTAAAADNSLARIVAIVETEQARKGASQRLADRIAKPLVPGVMIAAALVAGIGALVGDPLLWLERALVVLVAASPCALAISVPVTVFAAIGAASRLGVLVKGGAALEALGTIRTVALDKTGTLTRNEPSVVDVAAVPGVTADRVLAVAAALEARSEHPLARAILAAVDQPEPADDVDAVPGAGLTGTIGGRPARLGRPGWISPGPLQETISAMQQAGGTAVLVEVDGAVIGAVAVRDELRPEAAEVVARLHSSGYRVAMLTGDNTATAQALAADAGIGPDAVHADLRPEDKARIITQLRDGQPTAMVGDGVNDAPALATADVGIAMGAMGTDVAIETADVALMGEDLRHLPQALAHARRSRAIMLQNVGLSLAIIAALMPLALLGVLGLAAVVLVHEVAEIIVIANGVRAGRARPLPADPRPVVTDGQLAVDPAR</sequence>
<dbReference type="NCBIfam" id="TIGR01512">
    <property type="entry name" value="ATPase-IB2_Cd"/>
    <property type="match status" value="1"/>
</dbReference>
<dbReference type="RefSeq" id="WP_344814407.1">
    <property type="nucleotide sequence ID" value="NZ_BAAAYX010000024.1"/>
</dbReference>
<dbReference type="InterPro" id="IPR023298">
    <property type="entry name" value="ATPase_P-typ_TM_dom_sf"/>
</dbReference>
<comment type="subcellular location">
    <subcellularLocation>
        <location evidence="1">Cell membrane</location>
        <topology evidence="1">Multi-pass membrane protein</topology>
    </subcellularLocation>
</comment>
<evidence type="ECO:0000256" key="5">
    <source>
        <dbReference type="ARBA" id="ARBA00022967"/>
    </source>
</evidence>
<proteinExistence type="inferred from homology"/>
<name>A0ABP7EI39_9ACTN</name>
<keyword evidence="12" id="KW-1185">Reference proteome</keyword>
<accession>A0ABP7EI39</accession>
<feature type="transmembrane region" description="Helical" evidence="8">
    <location>
        <begin position="293"/>
        <end position="318"/>
    </location>
</feature>
<evidence type="ECO:0000313" key="11">
    <source>
        <dbReference type="EMBL" id="GAA3717479.1"/>
    </source>
</evidence>
<dbReference type="Proteomes" id="UP001500051">
    <property type="component" value="Unassembled WGS sequence"/>
</dbReference>
<dbReference type="EMBL" id="BAAAYX010000024">
    <property type="protein sequence ID" value="GAA3717479.1"/>
    <property type="molecule type" value="Genomic_DNA"/>
</dbReference>
<dbReference type="PANTHER" id="PTHR48085">
    <property type="entry name" value="CADMIUM/ZINC-TRANSPORTING ATPASE HMA2-RELATED"/>
    <property type="match status" value="1"/>
</dbReference>
<dbReference type="SFLD" id="SFLDF00027">
    <property type="entry name" value="p-type_atpase"/>
    <property type="match status" value="1"/>
</dbReference>
<dbReference type="InterPro" id="IPR059000">
    <property type="entry name" value="ATPase_P-type_domA"/>
</dbReference>
<evidence type="ECO:0000256" key="6">
    <source>
        <dbReference type="ARBA" id="ARBA00022989"/>
    </source>
</evidence>
<dbReference type="SUPFAM" id="SSF56784">
    <property type="entry name" value="HAD-like"/>
    <property type="match status" value="1"/>
</dbReference>
<dbReference type="Pfam" id="PF00122">
    <property type="entry name" value="E1-E2_ATPase"/>
    <property type="match status" value="1"/>
</dbReference>
<dbReference type="SUPFAM" id="SSF81665">
    <property type="entry name" value="Calcium ATPase, transmembrane domain M"/>
    <property type="match status" value="1"/>
</dbReference>
<evidence type="ECO:0000256" key="1">
    <source>
        <dbReference type="ARBA" id="ARBA00004651"/>
    </source>
</evidence>
<dbReference type="Gene3D" id="3.40.1110.10">
    <property type="entry name" value="Calcium-transporting ATPase, cytoplasmic domain N"/>
    <property type="match status" value="1"/>
</dbReference>
<feature type="compositionally biased region" description="Basic and acidic residues" evidence="9">
    <location>
        <begin position="10"/>
        <end position="26"/>
    </location>
</feature>
<keyword evidence="8" id="KW-0547">Nucleotide-binding</keyword>
<feature type="transmembrane region" description="Helical" evidence="8">
    <location>
        <begin position="35"/>
        <end position="55"/>
    </location>
</feature>
<comment type="caution">
    <text evidence="11">The sequence shown here is derived from an EMBL/GenBank/DDBJ whole genome shotgun (WGS) entry which is preliminary data.</text>
</comment>
<evidence type="ECO:0000256" key="3">
    <source>
        <dbReference type="ARBA" id="ARBA00022692"/>
    </source>
</evidence>
<comment type="similarity">
    <text evidence="2 8">Belongs to the cation transport ATPase (P-type) (TC 3.A.3) family. Type IB subfamily.</text>
</comment>
<dbReference type="InterPro" id="IPR036412">
    <property type="entry name" value="HAD-like_sf"/>
</dbReference>
<evidence type="ECO:0000259" key="10">
    <source>
        <dbReference type="Pfam" id="PF00122"/>
    </source>
</evidence>
<dbReference type="PRINTS" id="PR00119">
    <property type="entry name" value="CATATPASE"/>
</dbReference>
<dbReference type="NCBIfam" id="TIGR01494">
    <property type="entry name" value="ATPase_P-type"/>
    <property type="match status" value="1"/>
</dbReference>
<dbReference type="InterPro" id="IPR027256">
    <property type="entry name" value="P-typ_ATPase_IB"/>
</dbReference>
<reference evidence="12" key="1">
    <citation type="journal article" date="2019" name="Int. J. Syst. Evol. Microbiol.">
        <title>The Global Catalogue of Microorganisms (GCM) 10K type strain sequencing project: providing services to taxonomists for standard genome sequencing and annotation.</title>
        <authorList>
            <consortium name="The Broad Institute Genomics Platform"/>
            <consortium name="The Broad Institute Genome Sequencing Center for Infectious Disease"/>
            <person name="Wu L."/>
            <person name="Ma J."/>
        </authorList>
    </citation>
    <scope>NUCLEOTIDE SEQUENCE [LARGE SCALE GENOMIC DNA]</scope>
    <source>
        <strain evidence="12">JCM 16548</strain>
    </source>
</reference>
<keyword evidence="7 8" id="KW-0472">Membrane</keyword>
<keyword evidence="3 8" id="KW-0812">Transmembrane</keyword>
<dbReference type="Pfam" id="PF00702">
    <property type="entry name" value="Hydrolase"/>
    <property type="match status" value="1"/>
</dbReference>
<dbReference type="InterPro" id="IPR008250">
    <property type="entry name" value="ATPase_P-typ_transduc_dom_A_sf"/>
</dbReference>
<feature type="transmembrane region" description="Helical" evidence="8">
    <location>
        <begin position="90"/>
        <end position="119"/>
    </location>
</feature>
<dbReference type="InterPro" id="IPR044492">
    <property type="entry name" value="P_typ_ATPase_HD_dom"/>
</dbReference>
<dbReference type="Gene3D" id="2.70.150.10">
    <property type="entry name" value="Calcium-transporting ATPase, cytoplasmic transduction domain A"/>
    <property type="match status" value="1"/>
</dbReference>
<dbReference type="NCBIfam" id="TIGR01525">
    <property type="entry name" value="ATPase-IB_hvy"/>
    <property type="match status" value="1"/>
</dbReference>
<feature type="transmembrane region" description="Helical" evidence="8">
    <location>
        <begin position="62"/>
        <end position="78"/>
    </location>
</feature>
<evidence type="ECO:0000256" key="7">
    <source>
        <dbReference type="ARBA" id="ARBA00023136"/>
    </source>
</evidence>
<evidence type="ECO:0000256" key="8">
    <source>
        <dbReference type="RuleBase" id="RU362081"/>
    </source>
</evidence>
<keyword evidence="8" id="KW-0067">ATP-binding</keyword>
<dbReference type="PROSITE" id="PS00154">
    <property type="entry name" value="ATPASE_E1_E2"/>
    <property type="match status" value="1"/>
</dbReference>
<evidence type="ECO:0000256" key="4">
    <source>
        <dbReference type="ARBA" id="ARBA00022723"/>
    </source>
</evidence>
<dbReference type="Gene3D" id="3.40.50.1000">
    <property type="entry name" value="HAD superfamily/HAD-like"/>
    <property type="match status" value="1"/>
</dbReference>
<dbReference type="SUPFAM" id="SSF81653">
    <property type="entry name" value="Calcium ATPase, transduction domain A"/>
    <property type="match status" value="1"/>
</dbReference>
<evidence type="ECO:0000256" key="2">
    <source>
        <dbReference type="ARBA" id="ARBA00006024"/>
    </source>
</evidence>
<evidence type="ECO:0000256" key="9">
    <source>
        <dbReference type="SAM" id="MobiDB-lite"/>
    </source>
</evidence>
<organism evidence="11 12">
    <name type="scientific">Microlunatus aurantiacus</name>
    <dbReference type="NCBI Taxonomy" id="446786"/>
    <lineage>
        <taxon>Bacteria</taxon>
        <taxon>Bacillati</taxon>
        <taxon>Actinomycetota</taxon>
        <taxon>Actinomycetes</taxon>
        <taxon>Propionibacteriales</taxon>
        <taxon>Propionibacteriaceae</taxon>
        <taxon>Microlunatus</taxon>
    </lineage>
</organism>
<feature type="transmembrane region" description="Helical" evidence="8">
    <location>
        <begin position="593"/>
        <end position="620"/>
    </location>
</feature>
<dbReference type="PANTHER" id="PTHR48085:SF5">
    <property type="entry name" value="CADMIUM_ZINC-TRANSPORTING ATPASE HMA4-RELATED"/>
    <property type="match status" value="1"/>
</dbReference>
<dbReference type="InterPro" id="IPR051014">
    <property type="entry name" value="Cation_Transport_ATPase_IB"/>
</dbReference>
<feature type="transmembrane region" description="Helical" evidence="8">
    <location>
        <begin position="263"/>
        <end position="281"/>
    </location>
</feature>
<gene>
    <name evidence="11" type="ORF">GCM10022204_41760</name>
</gene>
<keyword evidence="6 8" id="KW-1133">Transmembrane helix</keyword>
<protein>
    <submittedName>
        <fullName evidence="11">Cation-translocating P-type ATPase</fullName>
    </submittedName>
</protein>
<keyword evidence="5" id="KW-1278">Translocase</keyword>
<keyword evidence="4 8" id="KW-0479">Metal-binding</keyword>
<dbReference type="InterPro" id="IPR001757">
    <property type="entry name" value="P_typ_ATPase"/>
</dbReference>
<dbReference type="InterPro" id="IPR023299">
    <property type="entry name" value="ATPase_P-typ_cyto_dom_N"/>
</dbReference>